<dbReference type="PRINTS" id="PR01217">
    <property type="entry name" value="PRICHEXTENSN"/>
</dbReference>
<feature type="compositionally biased region" description="Basic and acidic residues" evidence="1">
    <location>
        <begin position="74"/>
        <end position="86"/>
    </location>
</feature>
<feature type="chain" id="PRO_5044012686" evidence="2">
    <location>
        <begin position="21"/>
        <end position="207"/>
    </location>
</feature>
<organism evidence="3 4">
    <name type="scientific">Galdieria yellowstonensis</name>
    <dbReference type="NCBI Taxonomy" id="3028027"/>
    <lineage>
        <taxon>Eukaryota</taxon>
        <taxon>Rhodophyta</taxon>
        <taxon>Bangiophyceae</taxon>
        <taxon>Galdieriales</taxon>
        <taxon>Galdieriaceae</taxon>
        <taxon>Galdieria</taxon>
    </lineage>
</organism>
<keyword evidence="4" id="KW-1185">Reference proteome</keyword>
<dbReference type="EMBL" id="JANCYU010000037">
    <property type="protein sequence ID" value="KAK4526186.1"/>
    <property type="molecule type" value="Genomic_DNA"/>
</dbReference>
<feature type="compositionally biased region" description="Pro residues" evidence="1">
    <location>
        <begin position="143"/>
        <end position="201"/>
    </location>
</feature>
<name>A0AAV9IG32_9RHOD</name>
<reference evidence="3 4" key="1">
    <citation type="submission" date="2022-07" db="EMBL/GenBank/DDBJ databases">
        <title>Genome-wide signatures of adaptation to extreme environments.</title>
        <authorList>
            <person name="Cho C.H."/>
            <person name="Yoon H.S."/>
        </authorList>
    </citation>
    <scope>NUCLEOTIDE SEQUENCE [LARGE SCALE GENOMIC DNA]</scope>
    <source>
        <strain evidence="3 4">108.79 E11</strain>
    </source>
</reference>
<accession>A0AAV9IG32</accession>
<evidence type="ECO:0000313" key="3">
    <source>
        <dbReference type="EMBL" id="KAK4526186.1"/>
    </source>
</evidence>
<feature type="signal peptide" evidence="2">
    <location>
        <begin position="1"/>
        <end position="20"/>
    </location>
</feature>
<comment type="caution">
    <text evidence="3">The sequence shown here is derived from an EMBL/GenBank/DDBJ whole genome shotgun (WGS) entry which is preliminary data.</text>
</comment>
<feature type="region of interest" description="Disordered" evidence="1">
    <location>
        <begin position="74"/>
        <end position="98"/>
    </location>
</feature>
<sequence length="207" mass="22894">MHRLNWILILSLVVLCVVSAIPLKLDEKDADGEELYFQERDLVELRRMLDYFRTVFGPQTMHSRGELENFSMKEYERGSKNSESDQSKSQAGKETMKNNCNYSEKYQVEKEHEDINIGINVVVNQPYVPCGVCESQVPEPTCTSPPPSSPPPTQPPSSPPPSPPPSSPPPSPPPSSPPPSPPPSSPPSSPPPSPPTHPSPTPTWYWN</sequence>
<evidence type="ECO:0000256" key="1">
    <source>
        <dbReference type="SAM" id="MobiDB-lite"/>
    </source>
</evidence>
<proteinExistence type="predicted"/>
<keyword evidence="2" id="KW-0732">Signal</keyword>
<dbReference type="Proteomes" id="UP001300502">
    <property type="component" value="Unassembled WGS sequence"/>
</dbReference>
<dbReference type="AlphaFoldDB" id="A0AAV9IG32"/>
<feature type="region of interest" description="Disordered" evidence="1">
    <location>
        <begin position="136"/>
        <end position="207"/>
    </location>
</feature>
<protein>
    <submittedName>
        <fullName evidence="3">Uncharacterized protein</fullName>
    </submittedName>
</protein>
<evidence type="ECO:0000256" key="2">
    <source>
        <dbReference type="SAM" id="SignalP"/>
    </source>
</evidence>
<feature type="compositionally biased region" description="Polar residues" evidence="1">
    <location>
        <begin position="87"/>
        <end position="98"/>
    </location>
</feature>
<gene>
    <name evidence="3" type="ORF">GAYE_SCF20G4100</name>
</gene>
<evidence type="ECO:0000313" key="4">
    <source>
        <dbReference type="Proteomes" id="UP001300502"/>
    </source>
</evidence>